<dbReference type="Proteomes" id="UP000321558">
    <property type="component" value="Unassembled WGS sequence"/>
</dbReference>
<feature type="transmembrane region" description="Helical" evidence="1">
    <location>
        <begin position="178"/>
        <end position="199"/>
    </location>
</feature>
<feature type="transmembrane region" description="Helical" evidence="1">
    <location>
        <begin position="219"/>
        <end position="238"/>
    </location>
</feature>
<keyword evidence="1" id="KW-1133">Transmembrane helix</keyword>
<dbReference type="AlphaFoldDB" id="A0A511ZF02"/>
<proteinExistence type="predicted"/>
<protein>
    <submittedName>
        <fullName evidence="2">Uncharacterized protein</fullName>
    </submittedName>
</protein>
<feature type="transmembrane region" description="Helical" evidence="1">
    <location>
        <begin position="79"/>
        <end position="107"/>
    </location>
</feature>
<evidence type="ECO:0000256" key="1">
    <source>
        <dbReference type="SAM" id="Phobius"/>
    </source>
</evidence>
<comment type="caution">
    <text evidence="2">The sequence shown here is derived from an EMBL/GenBank/DDBJ whole genome shotgun (WGS) entry which is preliminary data.</text>
</comment>
<feature type="transmembrane region" description="Helical" evidence="1">
    <location>
        <begin position="127"/>
        <end position="145"/>
    </location>
</feature>
<dbReference type="EMBL" id="BJYM01000003">
    <property type="protein sequence ID" value="GEN86023.1"/>
    <property type="molecule type" value="Genomic_DNA"/>
</dbReference>
<feature type="transmembrane region" description="Helical" evidence="1">
    <location>
        <begin position="308"/>
        <end position="327"/>
    </location>
</feature>
<gene>
    <name evidence="2" type="ORF">OSO01_07620</name>
</gene>
<dbReference type="RefSeq" id="WP_147208875.1">
    <property type="nucleotide sequence ID" value="NZ_BJYM01000003.1"/>
</dbReference>
<keyword evidence="1" id="KW-0472">Membrane</keyword>
<organism evidence="2 3">
    <name type="scientific">Oceanobacillus sojae</name>
    <dbReference type="NCBI Taxonomy" id="582851"/>
    <lineage>
        <taxon>Bacteria</taxon>
        <taxon>Bacillati</taxon>
        <taxon>Bacillota</taxon>
        <taxon>Bacilli</taxon>
        <taxon>Bacillales</taxon>
        <taxon>Bacillaceae</taxon>
        <taxon>Oceanobacillus</taxon>
    </lineage>
</organism>
<reference evidence="2 3" key="1">
    <citation type="submission" date="2019-07" db="EMBL/GenBank/DDBJ databases">
        <title>Whole genome shotgun sequence of Oceanobacillus sojae NBRC 105379.</title>
        <authorList>
            <person name="Hosoyama A."/>
            <person name="Uohara A."/>
            <person name="Ohji S."/>
            <person name="Ichikawa N."/>
        </authorList>
    </citation>
    <scope>NUCLEOTIDE SEQUENCE [LARGE SCALE GENOMIC DNA]</scope>
    <source>
        <strain evidence="2 3">NBRC 105379</strain>
    </source>
</reference>
<dbReference type="STRING" id="582851.GCA_900162665_04414"/>
<feature type="transmembrane region" description="Helical" evidence="1">
    <location>
        <begin position="250"/>
        <end position="270"/>
    </location>
</feature>
<name>A0A511ZF02_9BACI</name>
<dbReference type="OrthoDB" id="116789at2"/>
<evidence type="ECO:0000313" key="3">
    <source>
        <dbReference type="Proteomes" id="UP000321558"/>
    </source>
</evidence>
<accession>A0A511ZF02</accession>
<dbReference type="Pfam" id="PF22564">
    <property type="entry name" value="HAAS"/>
    <property type="match status" value="1"/>
</dbReference>
<keyword evidence="1" id="KW-0812">Transmembrane</keyword>
<evidence type="ECO:0000313" key="2">
    <source>
        <dbReference type="EMBL" id="GEN86023.1"/>
    </source>
</evidence>
<keyword evidence="3" id="KW-1185">Reference proteome</keyword>
<sequence length="332" mass="37684">MEMINRYIYAVTQKLPQSQREDIAIELRGLIEDMLEERAGQGNGKENDVEEVLLELGSPRSLADKYRGKKKYIIGPELFDTYILVVKIVLIVMSSLIGIGFIIQTILEPMSILDHFIDMIVSAVTELPQAFGWATFWFAIGELYGGTKQKDLIGKEWKPADLSPIPDEKRQIKRSESIVGIIFYTIIIVFLAFSNEYFGIWVFQDEFNGVVPFLNEQTYGSYLLFIFLIFGAGIIKECLKLVAGKWTYRLAAYTTIVNVISMAAILFMISGPDFWNPEFMNQLVEAGVVTAGSEAFDTITTIWNQSTFWILILFIVGLVWDAVDGFIKSRKK</sequence>